<evidence type="ECO:0000313" key="8">
    <source>
        <dbReference type="Proteomes" id="UP000053815"/>
    </source>
</evidence>
<reference evidence="7" key="1">
    <citation type="submission" date="2014-09" db="EMBL/GenBank/DDBJ databases">
        <title>Draft genome sequence of an oleaginous Mucoromycotina fungus Mucor ambiguus NBRC6742.</title>
        <authorList>
            <person name="Takeda I."/>
            <person name="Yamane N."/>
            <person name="Morita T."/>
            <person name="Tamano K."/>
            <person name="Machida M."/>
            <person name="Baker S."/>
            <person name="Koike H."/>
        </authorList>
    </citation>
    <scope>NUCLEOTIDE SEQUENCE</scope>
    <source>
        <strain evidence="7">NBRC 6742</strain>
    </source>
</reference>
<name>A0A0C9MKW7_9FUNG</name>
<feature type="region of interest" description="Disordered" evidence="5">
    <location>
        <begin position="1"/>
        <end position="84"/>
    </location>
</feature>
<dbReference type="GO" id="GO:0019783">
    <property type="term" value="F:ubiquitin-like protein peptidase activity"/>
    <property type="evidence" value="ECO:0007669"/>
    <property type="project" value="UniProtKB-ARBA"/>
</dbReference>
<dbReference type="MEROPS" id="C48.A10"/>
<keyword evidence="3" id="KW-0378">Hydrolase</keyword>
<dbReference type="GO" id="GO:0016926">
    <property type="term" value="P:protein desumoylation"/>
    <property type="evidence" value="ECO:0007669"/>
    <property type="project" value="UniProtKB-ARBA"/>
</dbReference>
<sequence>MESIYDYLKNMVKGKNSKRKREAEEGPAKGVKKKKRNNKKNKRKRQQKGKANEASDANDSNKGMPGAFPLPSPPNSPPTTIILSDNEEDDVSNEIIETHKEDNDVLYTTANKISLTNRDLQTLQPGNWLNDTIIDFTLKTIEDKYQCHKYVFVSSSFFFTKLKSAKAKGTNIYDETKAWISCKKIRESRTWFIPVCQNYHWFLISVVFPAKTRSLIYIMDSLNVDRRAEAKLVIEFIKSFHLVETHSPLRKIPEIHQHKIPQQHNMNDCGLHLIRSFELSIVRRKFIIRLMEGEVTNQTEIDAFWQEYPVISRHELEYQLLKYALERSAN</sequence>
<organism evidence="7">
    <name type="scientific">Mucor ambiguus</name>
    <dbReference type="NCBI Taxonomy" id="91626"/>
    <lineage>
        <taxon>Eukaryota</taxon>
        <taxon>Fungi</taxon>
        <taxon>Fungi incertae sedis</taxon>
        <taxon>Mucoromycota</taxon>
        <taxon>Mucoromycotina</taxon>
        <taxon>Mucoromycetes</taxon>
        <taxon>Mucorales</taxon>
        <taxon>Mucorineae</taxon>
        <taxon>Mucoraceae</taxon>
        <taxon>Mucor</taxon>
    </lineage>
</organism>
<feature type="domain" description="Ubiquitin-like protease family profile" evidence="6">
    <location>
        <begin position="113"/>
        <end position="280"/>
    </location>
</feature>
<dbReference type="Gene3D" id="3.40.395.10">
    <property type="entry name" value="Adenoviral Proteinase, Chain A"/>
    <property type="match status" value="1"/>
</dbReference>
<keyword evidence="2" id="KW-0645">Protease</keyword>
<dbReference type="OrthoDB" id="442460at2759"/>
<dbReference type="PANTHER" id="PTHR46915">
    <property type="entry name" value="UBIQUITIN-LIKE PROTEASE 4-RELATED"/>
    <property type="match status" value="1"/>
</dbReference>
<protein>
    <recommendedName>
        <fullName evidence="6">Ubiquitin-like protease family profile domain-containing protein</fullName>
    </recommendedName>
</protein>
<dbReference type="EMBL" id="DF836894">
    <property type="protein sequence ID" value="GAN11441.1"/>
    <property type="molecule type" value="Genomic_DNA"/>
</dbReference>
<dbReference type="PROSITE" id="PS50600">
    <property type="entry name" value="ULP_PROTEASE"/>
    <property type="match status" value="1"/>
</dbReference>
<dbReference type="Pfam" id="PF02902">
    <property type="entry name" value="Peptidase_C48"/>
    <property type="match status" value="1"/>
</dbReference>
<dbReference type="STRING" id="91626.A0A0C9MKW7"/>
<dbReference type="PANTHER" id="PTHR46915:SF2">
    <property type="entry name" value="UBIQUITIN-LIKE PROTEASE 4"/>
    <property type="match status" value="1"/>
</dbReference>
<feature type="compositionally biased region" description="Basic residues" evidence="5">
    <location>
        <begin position="30"/>
        <end position="48"/>
    </location>
</feature>
<evidence type="ECO:0000256" key="2">
    <source>
        <dbReference type="ARBA" id="ARBA00022670"/>
    </source>
</evidence>
<dbReference type="GO" id="GO:0006508">
    <property type="term" value="P:proteolysis"/>
    <property type="evidence" value="ECO:0007669"/>
    <property type="project" value="UniProtKB-KW"/>
</dbReference>
<dbReference type="AlphaFoldDB" id="A0A0C9MKW7"/>
<dbReference type="SUPFAM" id="SSF54001">
    <property type="entry name" value="Cysteine proteinases"/>
    <property type="match status" value="1"/>
</dbReference>
<keyword evidence="4" id="KW-0788">Thiol protease</keyword>
<comment type="similarity">
    <text evidence="1">Belongs to the peptidase C48 family.</text>
</comment>
<accession>A0A0C9MKW7</accession>
<evidence type="ECO:0000256" key="4">
    <source>
        <dbReference type="ARBA" id="ARBA00022807"/>
    </source>
</evidence>
<evidence type="ECO:0000259" key="6">
    <source>
        <dbReference type="PROSITE" id="PS50600"/>
    </source>
</evidence>
<evidence type="ECO:0000256" key="1">
    <source>
        <dbReference type="ARBA" id="ARBA00005234"/>
    </source>
</evidence>
<keyword evidence="8" id="KW-1185">Reference proteome</keyword>
<dbReference type="Proteomes" id="UP000053815">
    <property type="component" value="Unassembled WGS sequence"/>
</dbReference>
<gene>
    <name evidence="7" type="ORF">MAM1_0605d11004</name>
</gene>
<proteinExistence type="inferred from homology"/>
<evidence type="ECO:0000313" key="7">
    <source>
        <dbReference type="EMBL" id="GAN11441.1"/>
    </source>
</evidence>
<feature type="compositionally biased region" description="Pro residues" evidence="5">
    <location>
        <begin position="68"/>
        <end position="77"/>
    </location>
</feature>
<dbReference type="GO" id="GO:0008234">
    <property type="term" value="F:cysteine-type peptidase activity"/>
    <property type="evidence" value="ECO:0007669"/>
    <property type="project" value="UniProtKB-KW"/>
</dbReference>
<dbReference type="InterPro" id="IPR038765">
    <property type="entry name" value="Papain-like_cys_pep_sf"/>
</dbReference>
<dbReference type="InterPro" id="IPR003653">
    <property type="entry name" value="Peptidase_C48_C"/>
</dbReference>
<evidence type="ECO:0000256" key="5">
    <source>
        <dbReference type="SAM" id="MobiDB-lite"/>
    </source>
</evidence>
<evidence type="ECO:0000256" key="3">
    <source>
        <dbReference type="ARBA" id="ARBA00022801"/>
    </source>
</evidence>